<keyword evidence="3" id="KW-1185">Reference proteome</keyword>
<dbReference type="InterPro" id="IPR002816">
    <property type="entry name" value="TraB/PrgY/GumN_fam"/>
</dbReference>
<name>A0A1V3NJV8_9GAMM</name>
<organism evidence="2 3">
    <name type="scientific">Thioalkalivibrio denitrificans</name>
    <dbReference type="NCBI Taxonomy" id="108003"/>
    <lineage>
        <taxon>Bacteria</taxon>
        <taxon>Pseudomonadati</taxon>
        <taxon>Pseudomonadota</taxon>
        <taxon>Gammaproteobacteria</taxon>
        <taxon>Chromatiales</taxon>
        <taxon>Ectothiorhodospiraceae</taxon>
        <taxon>Thioalkalivibrio</taxon>
    </lineage>
</organism>
<dbReference type="Proteomes" id="UP000189462">
    <property type="component" value="Unassembled WGS sequence"/>
</dbReference>
<sequence>MILFLFLFMALAGANATAQSVGPAIWEIGEGDSTLLIMGSVHLFRSDIHWLDPEIRSRFEESTMLVVEVAYLEDMDEVTIRLVEERGFYPPGESLADEVGAELYERVMLHAEALGCGRREFSQLRPWLAVLVLTQLWAERHGYDAGAGVDVVFNRMANETGKPVWGLETIREQMDVLIEDLGSDPETMLEYALVQLDNGDYLDSLVEAWLKGDMRALEALLHESLADFPEMYELLIAARNRRWAGMIEMMLGDEHSQFVVVGAAHLLGPDNLLDLLRARGIRVVRQ</sequence>
<evidence type="ECO:0000256" key="1">
    <source>
        <dbReference type="SAM" id="SignalP"/>
    </source>
</evidence>
<protein>
    <recommendedName>
        <fullName evidence="4">TraB/GumN family protein</fullName>
    </recommendedName>
</protein>
<evidence type="ECO:0000313" key="3">
    <source>
        <dbReference type="Proteomes" id="UP000189462"/>
    </source>
</evidence>
<dbReference type="OrthoDB" id="357294at2"/>
<accession>A0A1V3NJV8</accession>
<evidence type="ECO:0000313" key="2">
    <source>
        <dbReference type="EMBL" id="OOG25399.1"/>
    </source>
</evidence>
<comment type="caution">
    <text evidence="2">The sequence shown here is derived from an EMBL/GenBank/DDBJ whole genome shotgun (WGS) entry which is preliminary data.</text>
</comment>
<feature type="signal peptide" evidence="1">
    <location>
        <begin position="1"/>
        <end position="18"/>
    </location>
</feature>
<proteinExistence type="predicted"/>
<dbReference type="InterPro" id="IPR047111">
    <property type="entry name" value="YbaP-like"/>
</dbReference>
<dbReference type="PANTHER" id="PTHR40590:SF1">
    <property type="entry name" value="CYTOPLASMIC PROTEIN"/>
    <property type="match status" value="1"/>
</dbReference>
<dbReference type="AlphaFoldDB" id="A0A1V3NJV8"/>
<dbReference type="RefSeq" id="WP_077278375.1">
    <property type="nucleotide sequence ID" value="NZ_MVBK01000038.1"/>
</dbReference>
<dbReference type="EMBL" id="MVBK01000038">
    <property type="protein sequence ID" value="OOG25399.1"/>
    <property type="molecule type" value="Genomic_DNA"/>
</dbReference>
<gene>
    <name evidence="2" type="ORF">B1C78_06695</name>
</gene>
<reference evidence="2 3" key="1">
    <citation type="submission" date="2017-02" db="EMBL/GenBank/DDBJ databases">
        <title>Genomic diversity within the haloalkaliphilic genus Thioalkalivibrio.</title>
        <authorList>
            <person name="Ahn A.-C."/>
            <person name="Meier-Kolthoff J."/>
            <person name="Overmars L."/>
            <person name="Richter M."/>
            <person name="Woyke T."/>
            <person name="Sorokin D.Y."/>
            <person name="Muyzer G."/>
        </authorList>
    </citation>
    <scope>NUCLEOTIDE SEQUENCE [LARGE SCALE GENOMIC DNA]</scope>
    <source>
        <strain evidence="2 3">ALJD</strain>
    </source>
</reference>
<keyword evidence="1" id="KW-0732">Signal</keyword>
<feature type="chain" id="PRO_5013070332" description="TraB/GumN family protein" evidence="1">
    <location>
        <begin position="19"/>
        <end position="286"/>
    </location>
</feature>
<dbReference type="Pfam" id="PF01963">
    <property type="entry name" value="TraB_PrgY_gumN"/>
    <property type="match status" value="1"/>
</dbReference>
<evidence type="ECO:0008006" key="4">
    <source>
        <dbReference type="Google" id="ProtNLM"/>
    </source>
</evidence>
<dbReference type="CDD" id="cd14789">
    <property type="entry name" value="Tiki"/>
    <property type="match status" value="1"/>
</dbReference>
<dbReference type="PANTHER" id="PTHR40590">
    <property type="entry name" value="CYTOPLASMIC PROTEIN-RELATED"/>
    <property type="match status" value="1"/>
</dbReference>
<dbReference type="STRING" id="108003.B1C78_06695"/>